<organism evidence="2 3">
    <name type="scientific">Micromonospora thermarum</name>
    <dbReference type="NCBI Taxonomy" id="2720024"/>
    <lineage>
        <taxon>Bacteria</taxon>
        <taxon>Bacillati</taxon>
        <taxon>Actinomycetota</taxon>
        <taxon>Actinomycetes</taxon>
        <taxon>Micromonosporales</taxon>
        <taxon>Micromonosporaceae</taxon>
        <taxon>Micromonospora</taxon>
    </lineage>
</organism>
<feature type="transmembrane region" description="Helical" evidence="1">
    <location>
        <begin position="104"/>
        <end position="124"/>
    </location>
</feature>
<feature type="transmembrane region" description="Helical" evidence="1">
    <location>
        <begin position="46"/>
        <end position="69"/>
    </location>
</feature>
<dbReference type="PANTHER" id="PTHR36840:SF1">
    <property type="entry name" value="BLL5714 PROTEIN"/>
    <property type="match status" value="1"/>
</dbReference>
<feature type="transmembrane region" description="Helical" evidence="1">
    <location>
        <begin position="336"/>
        <end position="369"/>
    </location>
</feature>
<feature type="transmembrane region" description="Helical" evidence="1">
    <location>
        <begin position="81"/>
        <end position="98"/>
    </location>
</feature>
<feature type="transmembrane region" description="Helical" evidence="1">
    <location>
        <begin position="21"/>
        <end position="40"/>
    </location>
</feature>
<comment type="caution">
    <text evidence="2">The sequence shown here is derived from an EMBL/GenBank/DDBJ whole genome shotgun (WGS) entry which is preliminary data.</text>
</comment>
<dbReference type="Proteomes" id="UP000783871">
    <property type="component" value="Unassembled WGS sequence"/>
</dbReference>
<evidence type="ECO:0000256" key="1">
    <source>
        <dbReference type="SAM" id="Phobius"/>
    </source>
</evidence>
<evidence type="ECO:0000313" key="2">
    <source>
        <dbReference type="EMBL" id="NJP35031.1"/>
    </source>
</evidence>
<feature type="transmembrane region" description="Helical" evidence="1">
    <location>
        <begin position="301"/>
        <end position="324"/>
    </location>
</feature>
<feature type="transmembrane region" description="Helical" evidence="1">
    <location>
        <begin position="160"/>
        <end position="178"/>
    </location>
</feature>
<protein>
    <submittedName>
        <fullName evidence="2">Low temperature requirement protein A</fullName>
    </submittedName>
</protein>
<feature type="transmembrane region" description="Helical" evidence="1">
    <location>
        <begin position="226"/>
        <end position="246"/>
    </location>
</feature>
<reference evidence="2 3" key="1">
    <citation type="submission" date="2020-03" db="EMBL/GenBank/DDBJ databases">
        <title>WGS of actinomycetes isolated from Thailand.</title>
        <authorList>
            <person name="Thawai C."/>
        </authorList>
    </citation>
    <scope>NUCLEOTIDE SEQUENCE [LARGE SCALE GENOMIC DNA]</scope>
    <source>
        <strain evidence="2 3">HSS6-12</strain>
    </source>
</reference>
<keyword evidence="1" id="KW-0472">Membrane</keyword>
<evidence type="ECO:0000313" key="3">
    <source>
        <dbReference type="Proteomes" id="UP000783871"/>
    </source>
</evidence>
<feature type="transmembrane region" description="Helical" evidence="1">
    <location>
        <begin position="271"/>
        <end position="295"/>
    </location>
</feature>
<keyword evidence="3" id="KW-1185">Reference proteome</keyword>
<name>A0ABX0ZG68_9ACTN</name>
<gene>
    <name evidence="2" type="ORF">HCJ94_24380</name>
</gene>
<proteinExistence type="predicted"/>
<feature type="transmembrane region" description="Helical" evidence="1">
    <location>
        <begin position="199"/>
        <end position="220"/>
    </location>
</feature>
<dbReference type="InterPro" id="IPR010640">
    <property type="entry name" value="Low_temperature_requirement_A"/>
</dbReference>
<dbReference type="EMBL" id="JAATEO010000033">
    <property type="protein sequence ID" value="NJP35031.1"/>
    <property type="molecule type" value="Genomic_DNA"/>
</dbReference>
<feature type="transmembrane region" description="Helical" evidence="1">
    <location>
        <begin position="136"/>
        <end position="154"/>
    </location>
</feature>
<accession>A0ABX0ZG68</accession>
<dbReference type="PANTHER" id="PTHR36840">
    <property type="entry name" value="BLL5714 PROTEIN"/>
    <property type="match status" value="1"/>
</dbReference>
<keyword evidence="1" id="KW-0812">Transmembrane</keyword>
<sequence>MPREPRDQNADTDVAERASPIEIFFDVVFVLTVTQLANLLEHDLNWAGLGQTVLILGLLWYLYSGYVWLTNHVPPRRPARKLLLFGGMAGFLLTAIAIPDAFTGSGLLFGVGYLIVVSVHVGLFSRSTARPAVRRFAPYNLGGAALILAAGLLTGPIVPILWVAAIFTQTVLPYLLPGHSWLGSAASFHIRPAHFVERHGLLVIVALGETVVAIGMGAPLDHLDPGVAGAVVMALALPAALWWTYFTDTAASEAALDRADDAARSRMSARAYILTHFVLLLGIIATATGLHAVVAHPDTPAGWPAALALTAGVALFLAAIADVRHTLGVGRTGSRLATAVLVLATTPVGAVVNSALHLAVVIALMVVMLRIDGYRPTTPVSRVART</sequence>
<dbReference type="Pfam" id="PF06772">
    <property type="entry name" value="LtrA"/>
    <property type="match status" value="1"/>
</dbReference>
<keyword evidence="1" id="KW-1133">Transmembrane helix</keyword>
<dbReference type="RefSeq" id="WP_168003379.1">
    <property type="nucleotide sequence ID" value="NZ_JAATEO010000033.1"/>
</dbReference>